<gene>
    <name evidence="5" type="ORF">JNE38_17365</name>
</gene>
<dbReference type="InterPro" id="IPR050773">
    <property type="entry name" value="CbxX/CfxQ_RuBisCO_ESX"/>
</dbReference>
<dbReference type="InterPro" id="IPR027417">
    <property type="entry name" value="P-loop_NTPase"/>
</dbReference>
<evidence type="ECO:0000259" key="4">
    <source>
        <dbReference type="SMART" id="SM00382"/>
    </source>
</evidence>
<dbReference type="RefSeq" id="WP_203254910.1">
    <property type="nucleotide sequence ID" value="NZ_CP069127.1"/>
</dbReference>
<dbReference type="Pfam" id="PF00004">
    <property type="entry name" value="AAA"/>
    <property type="match status" value="1"/>
</dbReference>
<dbReference type="PANTHER" id="PTHR43392">
    <property type="entry name" value="AAA-TYPE ATPASE FAMILY PROTEIN / ANKYRIN REPEAT FAMILY PROTEIN"/>
    <property type="match status" value="1"/>
</dbReference>
<dbReference type="EMBL" id="CP069127">
    <property type="protein sequence ID" value="QRG65394.1"/>
    <property type="molecule type" value="Genomic_DNA"/>
</dbReference>
<organism evidence="5 6">
    <name type="scientific">Brevibacillus choshinensis</name>
    <dbReference type="NCBI Taxonomy" id="54911"/>
    <lineage>
        <taxon>Bacteria</taxon>
        <taxon>Bacillati</taxon>
        <taxon>Bacillota</taxon>
        <taxon>Bacilli</taxon>
        <taxon>Bacillales</taxon>
        <taxon>Paenibacillaceae</taxon>
        <taxon>Brevibacillus</taxon>
    </lineage>
</organism>
<evidence type="ECO:0000313" key="5">
    <source>
        <dbReference type="EMBL" id="QRG65394.1"/>
    </source>
</evidence>
<evidence type="ECO:0000256" key="3">
    <source>
        <dbReference type="ARBA" id="ARBA00022840"/>
    </source>
</evidence>
<evidence type="ECO:0000256" key="2">
    <source>
        <dbReference type="ARBA" id="ARBA00022741"/>
    </source>
</evidence>
<dbReference type="Gene3D" id="1.10.8.60">
    <property type="match status" value="1"/>
</dbReference>
<dbReference type="CDD" id="cd00009">
    <property type="entry name" value="AAA"/>
    <property type="match status" value="1"/>
</dbReference>
<dbReference type="SUPFAM" id="SSF52540">
    <property type="entry name" value="P-loop containing nucleoside triphosphate hydrolases"/>
    <property type="match status" value="1"/>
</dbReference>
<dbReference type="InterPro" id="IPR003593">
    <property type="entry name" value="AAA+_ATPase"/>
</dbReference>
<evidence type="ECO:0000256" key="1">
    <source>
        <dbReference type="ARBA" id="ARBA00010378"/>
    </source>
</evidence>
<dbReference type="InterPro" id="IPR041627">
    <property type="entry name" value="AAA_lid_6"/>
</dbReference>
<dbReference type="InterPro" id="IPR000641">
    <property type="entry name" value="CbxX/CfxQ"/>
</dbReference>
<proteinExistence type="inferred from homology"/>
<reference evidence="5 6" key="1">
    <citation type="submission" date="2021-01" db="EMBL/GenBank/DDBJ databases">
        <title>Identification of strong promoters based on the transcriptome of Brevibacillus choshinensis.</title>
        <authorList>
            <person name="Yao D."/>
            <person name="Zhang K."/>
            <person name="Wu J."/>
        </authorList>
    </citation>
    <scope>NUCLEOTIDE SEQUENCE [LARGE SCALE GENOMIC DNA]</scope>
    <source>
        <strain evidence="5 6">HPD31-SP3</strain>
    </source>
</reference>
<comment type="similarity">
    <text evidence="1">Belongs to the CbxX/CfxQ family.</text>
</comment>
<keyword evidence="2" id="KW-0547">Nucleotide-binding</keyword>
<evidence type="ECO:0000313" key="6">
    <source>
        <dbReference type="Proteomes" id="UP000596248"/>
    </source>
</evidence>
<name>A0ABX7FI22_BRECH</name>
<dbReference type="SMART" id="SM00382">
    <property type="entry name" value="AAA"/>
    <property type="match status" value="1"/>
</dbReference>
<dbReference type="PRINTS" id="PR00819">
    <property type="entry name" value="CBXCFQXSUPER"/>
</dbReference>
<dbReference type="Gene3D" id="3.40.50.300">
    <property type="entry name" value="P-loop containing nucleotide triphosphate hydrolases"/>
    <property type="match status" value="1"/>
</dbReference>
<dbReference type="PANTHER" id="PTHR43392:SF2">
    <property type="entry name" value="AAA-TYPE ATPASE FAMILY PROTEIN _ ANKYRIN REPEAT FAMILY PROTEIN"/>
    <property type="match status" value="1"/>
</dbReference>
<protein>
    <submittedName>
        <fullName evidence="5">AAA family ATPase</fullName>
    </submittedName>
</protein>
<dbReference type="Proteomes" id="UP000596248">
    <property type="component" value="Chromosome"/>
</dbReference>
<dbReference type="InterPro" id="IPR003959">
    <property type="entry name" value="ATPase_AAA_core"/>
</dbReference>
<keyword evidence="3" id="KW-0067">ATP-binding</keyword>
<dbReference type="Pfam" id="PF17866">
    <property type="entry name" value="AAA_lid_6"/>
    <property type="match status" value="1"/>
</dbReference>
<accession>A0ABX7FI22</accession>
<feature type="domain" description="AAA+ ATPase" evidence="4">
    <location>
        <begin position="93"/>
        <end position="229"/>
    </location>
</feature>
<keyword evidence="6" id="KW-1185">Reference proteome</keyword>
<sequence>MKPSGYQPSADTVEEKAPHRIQVVFHRPEQRVKQPETLADRVRTTAPGNVAAAFDELERLIGLQEAKKLMYEIHALLRINREREKHHLKLEKQVFHMVFKGNPGTGKTTVARLFGKMFREMGILSKGHLIEVERADLVGEFIGHTAQKTRDLVKKALGGILFIDEAYSLARGGEKDFGKEAIDCLTKALEDHGNDFICILAGYTEEMDAFLELNPGMPSRFPIHLKFADYSVDDLIRIADSLLVGKEYRLSANAKEKLRLHLTRMRQDIFETNFSNARYVRNALEQAIRKQAVRLLAVHELTRDDIMTLMPEDFVWSTS</sequence>